<evidence type="ECO:0000313" key="2">
    <source>
        <dbReference type="Proteomes" id="UP001167871"/>
    </source>
</evidence>
<proteinExistence type="predicted"/>
<dbReference type="EMBL" id="JAUEII010000051">
    <property type="protein sequence ID" value="MDN0050824.1"/>
    <property type="molecule type" value="Genomic_DNA"/>
</dbReference>
<evidence type="ECO:0000313" key="1">
    <source>
        <dbReference type="EMBL" id="MDN0050824.1"/>
    </source>
</evidence>
<reference evidence="1" key="1">
    <citation type="submission" date="2023-06" db="EMBL/GenBank/DDBJ databases">
        <authorList>
            <person name="Zeman M."/>
            <person name="Kubasova T."/>
            <person name="Jahodarova E."/>
            <person name="Nykrynova M."/>
            <person name="Rychlik I."/>
        </authorList>
    </citation>
    <scope>NUCLEOTIDE SEQUENCE</scope>
    <source>
        <strain evidence="1">84_SSukc20</strain>
    </source>
</reference>
<comment type="caution">
    <text evidence="1">The sequence shown here is derived from an EMBL/GenBank/DDBJ whole genome shotgun (WGS) entry which is preliminary data.</text>
</comment>
<dbReference type="Proteomes" id="UP001167871">
    <property type="component" value="Unassembled WGS sequence"/>
</dbReference>
<dbReference type="RefSeq" id="WP_225226454.1">
    <property type="nucleotide sequence ID" value="NZ_JAUEII010000051.1"/>
</dbReference>
<sequence length="49" mass="5560">MLKEYHDEPDKLHGWEDSKSACIINGGKNLIAPNARQAEQTIQDSIHEK</sequence>
<keyword evidence="2" id="KW-1185">Reference proteome</keyword>
<name>A0ABT7X9S3_9BACE</name>
<accession>A0ABT7X9S3</accession>
<reference evidence="1" key="2">
    <citation type="submission" date="2024-05" db="EMBL/GenBank/DDBJ databases">
        <title>Identification and characterization of horizontal gene transfer across gut microbiota members of farm animals based on homology search.</title>
        <authorList>
            <person name="Schwarzerova J."/>
            <person name="Nykrynova M."/>
            <person name="Jureckova K."/>
            <person name="Cejkova D."/>
            <person name="Rychlik I."/>
        </authorList>
    </citation>
    <scope>NUCLEOTIDE SEQUENCE</scope>
    <source>
        <strain evidence="1">84_SSukc20</strain>
    </source>
</reference>
<gene>
    <name evidence="1" type="ORF">QVO10_15820</name>
</gene>
<organism evidence="1 2">
    <name type="scientific">Bacteroides gallinaceum</name>
    <dbReference type="NCBI Taxonomy" id="1462571"/>
    <lineage>
        <taxon>Bacteria</taxon>
        <taxon>Pseudomonadati</taxon>
        <taxon>Bacteroidota</taxon>
        <taxon>Bacteroidia</taxon>
        <taxon>Bacteroidales</taxon>
        <taxon>Bacteroidaceae</taxon>
        <taxon>Bacteroides</taxon>
    </lineage>
</organism>
<protein>
    <submittedName>
        <fullName evidence="1">Uncharacterized protein</fullName>
    </submittedName>
</protein>